<keyword evidence="6 11" id="KW-0995">Kinetochore</keyword>
<dbReference type="STRING" id="45235.A0A2K3QD16"/>
<name>A0A2K3QD16_9HYPO</name>
<gene>
    <name evidence="13" type="ORF">TCAP_04643</name>
</gene>
<dbReference type="GO" id="GO:0008017">
    <property type="term" value="F:microtubule binding"/>
    <property type="evidence" value="ECO:0007669"/>
    <property type="project" value="TreeGrafter"/>
</dbReference>
<keyword evidence="3 11" id="KW-0158">Chromosome</keyword>
<dbReference type="Gene3D" id="3.30.160.430">
    <property type="match status" value="1"/>
</dbReference>
<keyword evidence="9 11" id="KW-0131">Cell cycle</keyword>
<dbReference type="GO" id="GO:0005815">
    <property type="term" value="C:microtubule organizing center"/>
    <property type="evidence" value="ECO:0007669"/>
    <property type="project" value="UniProtKB-SubCell"/>
</dbReference>
<comment type="subcellular location">
    <subcellularLocation>
        <location evidence="1">Cytoplasm</location>
        <location evidence="1">Cytoskeleton</location>
        <location evidence="1">Microtubule organizing center</location>
    </subcellularLocation>
    <subcellularLocation>
        <location evidence="11">Nucleus</location>
    </subcellularLocation>
    <subcellularLocation>
        <location evidence="11">Chromosome</location>
        <location evidence="11">Centromere</location>
        <location evidence="11">Kinetochore</location>
    </subcellularLocation>
</comment>
<dbReference type="Proteomes" id="UP000236621">
    <property type="component" value="Unassembled WGS sequence"/>
</dbReference>
<proteinExistence type="inferred from homology"/>
<dbReference type="InterPro" id="IPR013252">
    <property type="entry name" value="Ndc80_Spc24"/>
</dbReference>
<dbReference type="SUPFAM" id="SSF143026">
    <property type="entry name" value="Kinetochore globular domain"/>
    <property type="match status" value="1"/>
</dbReference>
<dbReference type="OrthoDB" id="3344830at2759"/>
<feature type="coiled-coil region" evidence="12">
    <location>
        <begin position="96"/>
        <end position="123"/>
    </location>
</feature>
<keyword evidence="14" id="KW-1185">Reference proteome</keyword>
<evidence type="ECO:0000256" key="7">
    <source>
        <dbReference type="ARBA" id="ARBA00023054"/>
    </source>
</evidence>
<evidence type="ECO:0000256" key="1">
    <source>
        <dbReference type="ARBA" id="ARBA00004267"/>
    </source>
</evidence>
<dbReference type="PANTHER" id="PTHR22142:SF2">
    <property type="entry name" value="KINETOCHORE PROTEIN SPC24"/>
    <property type="match status" value="1"/>
</dbReference>
<evidence type="ECO:0000256" key="5">
    <source>
        <dbReference type="ARBA" id="ARBA00022776"/>
    </source>
</evidence>
<keyword evidence="10 11" id="KW-0137">Centromere</keyword>
<evidence type="ECO:0000256" key="11">
    <source>
        <dbReference type="RuleBase" id="RU368011"/>
    </source>
</evidence>
<reference evidence="13 14" key="1">
    <citation type="submission" date="2017-08" db="EMBL/GenBank/DDBJ databases">
        <title>Harnessing the power of phylogenomics to disentangle the directionality and signatures of interkingdom host jumping in the parasitic fungal genus Tolypocladium.</title>
        <authorList>
            <person name="Quandt C.A."/>
            <person name="Patterson W."/>
            <person name="Spatafora J.W."/>
        </authorList>
    </citation>
    <scope>NUCLEOTIDE SEQUENCE [LARGE SCALE GENOMIC DNA]</scope>
    <source>
        <strain evidence="13 14">CBS 113982</strain>
    </source>
</reference>
<comment type="subunit">
    <text evidence="11">Component of the NDC80 complex.</text>
</comment>
<dbReference type="GO" id="GO:0007059">
    <property type="term" value="P:chromosome segregation"/>
    <property type="evidence" value="ECO:0007669"/>
    <property type="project" value="TreeGrafter"/>
</dbReference>
<evidence type="ECO:0000256" key="3">
    <source>
        <dbReference type="ARBA" id="ARBA00022454"/>
    </source>
</evidence>
<evidence type="ECO:0000313" key="13">
    <source>
        <dbReference type="EMBL" id="PNY25419.1"/>
    </source>
</evidence>
<feature type="coiled-coil region" evidence="12">
    <location>
        <begin position="45"/>
        <end position="72"/>
    </location>
</feature>
<evidence type="ECO:0000256" key="4">
    <source>
        <dbReference type="ARBA" id="ARBA00022618"/>
    </source>
</evidence>
<evidence type="ECO:0000256" key="9">
    <source>
        <dbReference type="ARBA" id="ARBA00023306"/>
    </source>
</evidence>
<dbReference type="InterPro" id="IPR038066">
    <property type="entry name" value="Spc24_Fungi_globular_sf"/>
</dbReference>
<sequence length="203" mass="22786">MLLAEDPATLIHHTINNFNINPDKLAVARINESLSTLQQARDLRVREAEASLRQLARQLKTLAAQHDELLASHSPADHASHIAALDTRKFRTAKAASDAEMEAERLAGQAADLAARLQELDLQGVEGECGGGGAARRWDPVDDEVLLRLKVYRSLGVDIERDERDGEWSRAVVRSDRKGDVHVVNMDKKFSRFFYANYFWQTL</sequence>
<dbReference type="Pfam" id="PF08286">
    <property type="entry name" value="Spc24"/>
    <property type="match status" value="1"/>
</dbReference>
<keyword evidence="5 11" id="KW-0498">Mitosis</keyword>
<accession>A0A2K3QD16</accession>
<dbReference type="EMBL" id="NRSZ01000755">
    <property type="protein sequence ID" value="PNY25419.1"/>
    <property type="molecule type" value="Genomic_DNA"/>
</dbReference>
<keyword evidence="8 11" id="KW-0539">Nucleus</keyword>
<evidence type="ECO:0000256" key="8">
    <source>
        <dbReference type="ARBA" id="ARBA00023242"/>
    </source>
</evidence>
<keyword evidence="7 12" id="KW-0175">Coiled coil</keyword>
<comment type="similarity">
    <text evidence="2 11">Belongs to the SPC24 family.</text>
</comment>
<dbReference type="GO" id="GO:0051301">
    <property type="term" value="P:cell division"/>
    <property type="evidence" value="ECO:0007669"/>
    <property type="project" value="UniProtKB-UniRule"/>
</dbReference>
<evidence type="ECO:0000256" key="6">
    <source>
        <dbReference type="ARBA" id="ARBA00022838"/>
    </source>
</evidence>
<evidence type="ECO:0000256" key="12">
    <source>
        <dbReference type="SAM" id="Coils"/>
    </source>
</evidence>
<comment type="function">
    <text evidence="11">Acts as a component of the essential kinetochore-associated NDC80 complex, which is required for chromosome segregation and spindle checkpoint activity.</text>
</comment>
<dbReference type="CDD" id="cd11565">
    <property type="entry name" value="RWD_Spc24"/>
    <property type="match status" value="1"/>
</dbReference>
<evidence type="ECO:0000256" key="2">
    <source>
        <dbReference type="ARBA" id="ARBA00007804"/>
    </source>
</evidence>
<comment type="caution">
    <text evidence="13">The sequence shown here is derived from an EMBL/GenBank/DDBJ whole genome shotgun (WGS) entry which is preliminary data.</text>
</comment>
<dbReference type="PANTHER" id="PTHR22142">
    <property type="match status" value="1"/>
</dbReference>
<organism evidence="13 14">
    <name type="scientific">Tolypocladium capitatum</name>
    <dbReference type="NCBI Taxonomy" id="45235"/>
    <lineage>
        <taxon>Eukaryota</taxon>
        <taxon>Fungi</taxon>
        <taxon>Dikarya</taxon>
        <taxon>Ascomycota</taxon>
        <taxon>Pezizomycotina</taxon>
        <taxon>Sordariomycetes</taxon>
        <taxon>Hypocreomycetidae</taxon>
        <taxon>Hypocreales</taxon>
        <taxon>Ophiocordycipitaceae</taxon>
        <taxon>Tolypocladium</taxon>
    </lineage>
</organism>
<dbReference type="GO" id="GO:0005634">
    <property type="term" value="C:nucleus"/>
    <property type="evidence" value="ECO:0007669"/>
    <property type="project" value="UniProtKB-SubCell"/>
</dbReference>
<dbReference type="AlphaFoldDB" id="A0A2K3QD16"/>
<protein>
    <recommendedName>
        <fullName evidence="11">Kinetochore protein Spc24</fullName>
    </recommendedName>
</protein>
<evidence type="ECO:0000313" key="14">
    <source>
        <dbReference type="Proteomes" id="UP000236621"/>
    </source>
</evidence>
<keyword evidence="4 11" id="KW-0132">Cell division</keyword>
<evidence type="ECO:0000256" key="10">
    <source>
        <dbReference type="ARBA" id="ARBA00023328"/>
    </source>
</evidence>
<dbReference type="GO" id="GO:0031262">
    <property type="term" value="C:Ndc80 complex"/>
    <property type="evidence" value="ECO:0007669"/>
    <property type="project" value="TreeGrafter"/>
</dbReference>